<dbReference type="EMBL" id="GG666511">
    <property type="protein sequence ID" value="EEN60622.1"/>
    <property type="molecule type" value="Genomic_DNA"/>
</dbReference>
<keyword evidence="1 3" id="KW-0420">Kringle</keyword>
<dbReference type="SMART" id="SM00130">
    <property type="entry name" value="KR"/>
    <property type="match status" value="1"/>
</dbReference>
<feature type="region of interest" description="Disordered" evidence="4">
    <location>
        <begin position="80"/>
        <end position="100"/>
    </location>
</feature>
<dbReference type="InParanoid" id="C3YGA1"/>
<dbReference type="InterPro" id="IPR013806">
    <property type="entry name" value="Kringle-like"/>
</dbReference>
<feature type="disulfide bond" evidence="3">
    <location>
        <begin position="209"/>
        <end position="248"/>
    </location>
</feature>
<keyword evidence="5" id="KW-1133">Transmembrane helix</keyword>
<evidence type="ECO:0000256" key="5">
    <source>
        <dbReference type="SAM" id="Phobius"/>
    </source>
</evidence>
<sequence length="266" mass="29587">MAENDQEVRPANDQICIQGTVDNSALDELETHPYQQPEPVRFGKLQSNIESTGIQEQIAAPCSSETDDAYDDPQPVILQSSDGQSDDQMTGVAQNAPGGTETTVENQLRLRQMYGDHQTKDGTFCSRVRQSMSRRPWLLCGAVTTAAVIALVAFGIYLGMVVKANAVPQKKVDDDRHPNSVQTLPSDRCYGDGSDYRGRANVTISGKVCQRWDSQTPHRHSFSPNKHPAAGLEQNYCRNPDHDDCPWCFTLDPYIRYDCCDICELE</sequence>
<gene>
    <name evidence="7" type="ORF">BRAFLDRAFT_92845</name>
</gene>
<keyword evidence="2 3" id="KW-1015">Disulfide bond</keyword>
<reference evidence="7" key="1">
    <citation type="journal article" date="2008" name="Nature">
        <title>The amphioxus genome and the evolution of the chordate karyotype.</title>
        <authorList>
            <consortium name="US DOE Joint Genome Institute (JGI-PGF)"/>
            <person name="Putnam N.H."/>
            <person name="Butts T."/>
            <person name="Ferrier D.E.K."/>
            <person name="Furlong R.F."/>
            <person name="Hellsten U."/>
            <person name="Kawashima T."/>
            <person name="Robinson-Rechavi M."/>
            <person name="Shoguchi E."/>
            <person name="Terry A."/>
            <person name="Yu J.-K."/>
            <person name="Benito-Gutierrez E.L."/>
            <person name="Dubchak I."/>
            <person name="Garcia-Fernandez J."/>
            <person name="Gibson-Brown J.J."/>
            <person name="Grigoriev I.V."/>
            <person name="Horton A.C."/>
            <person name="de Jong P.J."/>
            <person name="Jurka J."/>
            <person name="Kapitonov V.V."/>
            <person name="Kohara Y."/>
            <person name="Kuroki Y."/>
            <person name="Lindquist E."/>
            <person name="Lucas S."/>
            <person name="Osoegawa K."/>
            <person name="Pennacchio L.A."/>
            <person name="Salamov A.A."/>
            <person name="Satou Y."/>
            <person name="Sauka-Spengler T."/>
            <person name="Schmutz J."/>
            <person name="Shin-I T."/>
            <person name="Toyoda A."/>
            <person name="Bronner-Fraser M."/>
            <person name="Fujiyama A."/>
            <person name="Holland L.Z."/>
            <person name="Holland P.W.H."/>
            <person name="Satoh N."/>
            <person name="Rokhsar D.S."/>
        </authorList>
    </citation>
    <scope>NUCLEOTIDE SEQUENCE [LARGE SCALE GENOMIC DNA]</scope>
    <source>
        <strain evidence="7">S238N-H82</strain>
        <tissue evidence="7">Testes</tissue>
    </source>
</reference>
<comment type="caution">
    <text evidence="3">Lacks conserved residue(s) required for the propagation of feature annotation.</text>
</comment>
<dbReference type="FunFam" id="2.40.20.10:FF:000061">
    <property type="entry name" value="Predicted protein"/>
    <property type="match status" value="1"/>
</dbReference>
<dbReference type="PROSITE" id="PS00021">
    <property type="entry name" value="KRINGLE_1"/>
    <property type="match status" value="1"/>
</dbReference>
<dbReference type="Gene3D" id="2.40.20.10">
    <property type="entry name" value="Plasminogen Kringle 4"/>
    <property type="match status" value="1"/>
</dbReference>
<feature type="domain" description="Kringle" evidence="6">
    <location>
        <begin position="187"/>
        <end position="265"/>
    </location>
</feature>
<keyword evidence="5" id="KW-0472">Membrane</keyword>
<dbReference type="SUPFAM" id="SSF57440">
    <property type="entry name" value="Kringle-like"/>
    <property type="match status" value="1"/>
</dbReference>
<dbReference type="Pfam" id="PF00051">
    <property type="entry name" value="Kringle"/>
    <property type="match status" value="1"/>
</dbReference>
<dbReference type="CDD" id="cd00108">
    <property type="entry name" value="KR"/>
    <property type="match status" value="1"/>
</dbReference>
<feature type="transmembrane region" description="Helical" evidence="5">
    <location>
        <begin position="137"/>
        <end position="160"/>
    </location>
</feature>
<name>C3YGA1_BRAFL</name>
<keyword evidence="5" id="KW-0812">Transmembrane</keyword>
<dbReference type="PANTHER" id="PTHR24261">
    <property type="entry name" value="PLASMINOGEN-RELATED"/>
    <property type="match status" value="1"/>
</dbReference>
<dbReference type="PANTHER" id="PTHR24261:SF7">
    <property type="entry name" value="KRINGLE DOMAIN-CONTAINING PROTEIN"/>
    <property type="match status" value="1"/>
</dbReference>
<feature type="disulfide bond" evidence="3">
    <location>
        <begin position="237"/>
        <end position="260"/>
    </location>
</feature>
<evidence type="ECO:0000256" key="1">
    <source>
        <dbReference type="ARBA" id="ARBA00022572"/>
    </source>
</evidence>
<dbReference type="PRINTS" id="PR00018">
    <property type="entry name" value="KRINGLE"/>
</dbReference>
<evidence type="ECO:0000256" key="4">
    <source>
        <dbReference type="SAM" id="MobiDB-lite"/>
    </source>
</evidence>
<dbReference type="InterPro" id="IPR038178">
    <property type="entry name" value="Kringle_sf"/>
</dbReference>
<evidence type="ECO:0000256" key="2">
    <source>
        <dbReference type="ARBA" id="ARBA00023157"/>
    </source>
</evidence>
<dbReference type="eggNOG" id="ENOG502QVNP">
    <property type="taxonomic scope" value="Eukaryota"/>
</dbReference>
<protein>
    <recommendedName>
        <fullName evidence="6">Kringle domain-containing protein</fullName>
    </recommendedName>
</protein>
<dbReference type="PROSITE" id="PS50070">
    <property type="entry name" value="KRINGLE_2"/>
    <property type="match status" value="1"/>
</dbReference>
<proteinExistence type="predicted"/>
<evidence type="ECO:0000256" key="3">
    <source>
        <dbReference type="PROSITE-ProRule" id="PRU00121"/>
    </source>
</evidence>
<dbReference type="InterPro" id="IPR018056">
    <property type="entry name" value="Kringle_CS"/>
</dbReference>
<dbReference type="InterPro" id="IPR050759">
    <property type="entry name" value="Serine_protease_kringle"/>
</dbReference>
<evidence type="ECO:0000313" key="7">
    <source>
        <dbReference type="EMBL" id="EEN60622.1"/>
    </source>
</evidence>
<organism>
    <name type="scientific">Branchiostoma floridae</name>
    <name type="common">Florida lancelet</name>
    <name type="synonym">Amphioxus</name>
    <dbReference type="NCBI Taxonomy" id="7739"/>
    <lineage>
        <taxon>Eukaryota</taxon>
        <taxon>Metazoa</taxon>
        <taxon>Chordata</taxon>
        <taxon>Cephalochordata</taxon>
        <taxon>Leptocardii</taxon>
        <taxon>Amphioxiformes</taxon>
        <taxon>Branchiostomatidae</taxon>
        <taxon>Branchiostoma</taxon>
    </lineage>
</organism>
<dbReference type="AlphaFoldDB" id="C3YGA1"/>
<accession>C3YGA1</accession>
<feature type="compositionally biased region" description="Polar residues" evidence="4">
    <location>
        <begin position="80"/>
        <end position="93"/>
    </location>
</feature>
<evidence type="ECO:0000259" key="6">
    <source>
        <dbReference type="PROSITE" id="PS50070"/>
    </source>
</evidence>
<dbReference type="InterPro" id="IPR000001">
    <property type="entry name" value="Kringle"/>
</dbReference>